<proteinExistence type="predicted"/>
<keyword evidence="3" id="KW-1185">Reference proteome</keyword>
<dbReference type="AlphaFoldDB" id="A0A840BKL5"/>
<dbReference type="RefSeq" id="WP_207064315.1">
    <property type="nucleotide sequence ID" value="NZ_BAABLE010000011.1"/>
</dbReference>
<reference evidence="2 3" key="1">
    <citation type="submission" date="2020-08" db="EMBL/GenBank/DDBJ databases">
        <title>Genomic Encyclopedia of Type Strains, Phase IV (KMG-IV): sequencing the most valuable type-strain genomes for metagenomic binning, comparative biology and taxonomic classification.</title>
        <authorList>
            <person name="Goeker M."/>
        </authorList>
    </citation>
    <scope>NUCLEOTIDE SEQUENCE [LARGE SCALE GENOMIC DNA]</scope>
    <source>
        <strain evidence="2 3">DSM 106739</strain>
    </source>
</reference>
<feature type="region of interest" description="Disordered" evidence="1">
    <location>
        <begin position="69"/>
        <end position="109"/>
    </location>
</feature>
<gene>
    <name evidence="2" type="ORF">GGR36_000734</name>
</gene>
<dbReference type="EMBL" id="JACIET010000001">
    <property type="protein sequence ID" value="MBB4011426.1"/>
    <property type="molecule type" value="Genomic_DNA"/>
</dbReference>
<protein>
    <submittedName>
        <fullName evidence="2">Uncharacterized protein</fullName>
    </submittedName>
</protein>
<feature type="compositionally biased region" description="Basic and acidic residues" evidence="1">
    <location>
        <begin position="80"/>
        <end position="95"/>
    </location>
</feature>
<sequence length="208" mass="21964">MAMLLLSIIVHAMALGLFPPLHAGARSLRVRIQQLKPQTGPGADKQSVSASESIPVMAHSAMKVPRAIVPSPATAPQPSSKEENTRQQMRERQPARGESPPARLPDSAPIVPAEAGLDAATMRGVRVALAQGLGGIEVPPGLAGARTEARMVFGGGRLLALTFSGDSLAREFENVLRPSLMRSAAAIRLPADLRDARFEITLALEFDG</sequence>
<evidence type="ECO:0000256" key="1">
    <source>
        <dbReference type="SAM" id="MobiDB-lite"/>
    </source>
</evidence>
<name>A0A840BKL5_9RHOO</name>
<dbReference type="Proteomes" id="UP000561045">
    <property type="component" value="Unassembled WGS sequence"/>
</dbReference>
<accession>A0A840BKL5</accession>
<evidence type="ECO:0000313" key="2">
    <source>
        <dbReference type="EMBL" id="MBB4011426.1"/>
    </source>
</evidence>
<organism evidence="2 3">
    <name type="scientific">Niveibacterium umoris</name>
    <dbReference type="NCBI Taxonomy" id="1193620"/>
    <lineage>
        <taxon>Bacteria</taxon>
        <taxon>Pseudomonadati</taxon>
        <taxon>Pseudomonadota</taxon>
        <taxon>Betaproteobacteria</taxon>
        <taxon>Rhodocyclales</taxon>
        <taxon>Rhodocyclaceae</taxon>
        <taxon>Niveibacterium</taxon>
    </lineage>
</organism>
<evidence type="ECO:0000313" key="3">
    <source>
        <dbReference type="Proteomes" id="UP000561045"/>
    </source>
</evidence>
<comment type="caution">
    <text evidence="2">The sequence shown here is derived from an EMBL/GenBank/DDBJ whole genome shotgun (WGS) entry which is preliminary data.</text>
</comment>